<evidence type="ECO:0000313" key="1">
    <source>
        <dbReference type="EMBL" id="MCD1124840.1"/>
    </source>
</evidence>
<dbReference type="Proteomes" id="UP001139171">
    <property type="component" value="Unassembled WGS sequence"/>
</dbReference>
<gene>
    <name evidence="1" type="ORF">LPW36_02115</name>
</gene>
<evidence type="ECO:0000313" key="2">
    <source>
        <dbReference type="Proteomes" id="UP001139171"/>
    </source>
</evidence>
<protein>
    <submittedName>
        <fullName evidence="1">Uncharacterized protein</fullName>
    </submittedName>
</protein>
<name>A0A9X1MUI6_9GAMM</name>
<comment type="caution">
    <text evidence="1">The sequence shown here is derived from an EMBL/GenBank/DDBJ whole genome shotgun (WGS) entry which is preliminary data.</text>
</comment>
<sequence length="200" mass="23518">MKAEELYTKDNKPTGIYFCSGCRKIYSIKGLAENCCLCRQCNNQIIDPQYDFQSVCSNCRSVNSERNKKDKLRNAERVTKPTTDFIYSEDFSRNEGYMTVDELEEEAAQDDVELPCYVYDCDSQNWGGIDIGDCLENEFQDWFEDAQDHITDYDGLYAFITEWNKKQTVTQYMVNYNRIYVIDEDRFNQLISEEQVVSHE</sequence>
<dbReference type="AlphaFoldDB" id="A0A9X1MUI6"/>
<dbReference type="RefSeq" id="WP_230607848.1">
    <property type="nucleotide sequence ID" value="NZ_JAJNAG010000002.1"/>
</dbReference>
<dbReference type="EMBL" id="JAJNAG010000002">
    <property type="protein sequence ID" value="MCD1124840.1"/>
    <property type="molecule type" value="Genomic_DNA"/>
</dbReference>
<reference evidence="1" key="1">
    <citation type="submission" date="2021-11" db="EMBL/GenBank/DDBJ databases">
        <title>Jinshanibacter sp. isolated from one year old Eriocheir sinensis.</title>
        <authorList>
            <person name="Li J.-Y."/>
            <person name="He W."/>
            <person name="Gao T.-H."/>
        </authorList>
    </citation>
    <scope>NUCLEOTIDE SEQUENCE</scope>
    <source>
        <strain evidence="1">LJY008</strain>
    </source>
</reference>
<accession>A0A9X1MUI6</accession>
<proteinExistence type="predicted"/>
<organism evidence="1 2">
    <name type="scientific">Limnobaculum eriocheiris</name>
    <dbReference type="NCBI Taxonomy" id="2897391"/>
    <lineage>
        <taxon>Bacteria</taxon>
        <taxon>Pseudomonadati</taxon>
        <taxon>Pseudomonadota</taxon>
        <taxon>Gammaproteobacteria</taxon>
        <taxon>Enterobacterales</taxon>
        <taxon>Budviciaceae</taxon>
        <taxon>Limnobaculum</taxon>
    </lineage>
</organism>
<keyword evidence="2" id="KW-1185">Reference proteome</keyword>